<keyword evidence="2" id="KW-1185">Reference proteome</keyword>
<evidence type="ECO:0000313" key="2">
    <source>
        <dbReference type="Proteomes" id="UP000015103"/>
    </source>
</evidence>
<dbReference type="EMBL" id="ACPB03021649">
    <property type="status" value="NOT_ANNOTATED_CDS"/>
    <property type="molecule type" value="Genomic_DNA"/>
</dbReference>
<dbReference type="AlphaFoldDB" id="T1HFE4"/>
<name>T1HFE4_RHOPR</name>
<sequence>MVPGKQISGDFMPSGQPWHFYRAPGTQATFPQRITNGLRRNHGSCGVPEVTLNSSFFINCITLGVSKNMAFRNFFIDKLAFNKNESQDYSDQNNALYVFLKTVKKQYPNLLNKLHKEIKTLVPEEENEFAATNDTICDENPSNTTSIDFDEKNNSKLPITLEKVVNIEFENEVRTSTEISEYKSIEATFTRQKRKKIIENTLEGGDEKKISSVYTTKKSANFFDTRNRPKNKIQSYRANHTKKEEKLRSKYRKIRFSNNANRLEKRLKRKNIKNKGNILQSKINHLRKPTDHSNFQKQQCYKNFSVLNYYINETDANNSRWNKVIGTHQQQLGKNQRNLKNYILTD</sequence>
<reference evidence="1" key="1">
    <citation type="submission" date="2015-05" db="UniProtKB">
        <authorList>
            <consortium name="EnsemblMetazoa"/>
        </authorList>
    </citation>
    <scope>IDENTIFICATION</scope>
</reference>
<protein>
    <submittedName>
        <fullName evidence="1">Uncharacterized protein</fullName>
    </submittedName>
</protein>
<dbReference type="InParanoid" id="T1HFE4"/>
<proteinExistence type="predicted"/>
<dbReference type="HOGENOM" id="CLU_802451_0_0_1"/>
<dbReference type="VEuPathDB" id="VectorBase:RPRC002766"/>
<organism evidence="1 2">
    <name type="scientific">Rhodnius prolixus</name>
    <name type="common">Triatomid bug</name>
    <dbReference type="NCBI Taxonomy" id="13249"/>
    <lineage>
        <taxon>Eukaryota</taxon>
        <taxon>Metazoa</taxon>
        <taxon>Ecdysozoa</taxon>
        <taxon>Arthropoda</taxon>
        <taxon>Hexapoda</taxon>
        <taxon>Insecta</taxon>
        <taxon>Pterygota</taxon>
        <taxon>Neoptera</taxon>
        <taxon>Paraneoptera</taxon>
        <taxon>Hemiptera</taxon>
        <taxon>Heteroptera</taxon>
        <taxon>Panheteroptera</taxon>
        <taxon>Cimicomorpha</taxon>
        <taxon>Reduviidae</taxon>
        <taxon>Triatominae</taxon>
        <taxon>Rhodnius</taxon>
    </lineage>
</organism>
<evidence type="ECO:0000313" key="1">
    <source>
        <dbReference type="EnsemblMetazoa" id="RPRC002766-PA"/>
    </source>
</evidence>
<dbReference type="Proteomes" id="UP000015103">
    <property type="component" value="Unassembled WGS sequence"/>
</dbReference>
<accession>T1HFE4</accession>
<dbReference type="EnsemblMetazoa" id="RPRC002766-RA">
    <property type="protein sequence ID" value="RPRC002766-PA"/>
    <property type="gene ID" value="RPRC002766"/>
</dbReference>